<evidence type="ECO:0000313" key="4">
    <source>
        <dbReference type="Proteomes" id="UP001590950"/>
    </source>
</evidence>
<feature type="region of interest" description="Disordered" evidence="1">
    <location>
        <begin position="1"/>
        <end position="119"/>
    </location>
</feature>
<feature type="transmembrane region" description="Helical" evidence="2">
    <location>
        <begin position="439"/>
        <end position="460"/>
    </location>
</feature>
<feature type="transmembrane region" description="Helical" evidence="2">
    <location>
        <begin position="322"/>
        <end position="343"/>
    </location>
</feature>
<feature type="transmembrane region" description="Helical" evidence="2">
    <location>
        <begin position="492"/>
        <end position="515"/>
    </location>
</feature>
<name>A0ABR3ZXR0_9LECA</name>
<protein>
    <recommendedName>
        <fullName evidence="5">EamA domain-containing protein</fullName>
    </recommendedName>
</protein>
<feature type="transmembrane region" description="Helical" evidence="2">
    <location>
        <begin position="195"/>
        <end position="214"/>
    </location>
</feature>
<proteinExistence type="predicted"/>
<keyword evidence="2" id="KW-0472">Membrane</keyword>
<evidence type="ECO:0000313" key="3">
    <source>
        <dbReference type="EMBL" id="KAL2038158.1"/>
    </source>
</evidence>
<accession>A0ABR3ZXR0</accession>
<keyword evidence="4" id="KW-1185">Reference proteome</keyword>
<feature type="transmembrane region" description="Helical" evidence="2">
    <location>
        <begin position="293"/>
        <end position="310"/>
    </location>
</feature>
<reference evidence="3 4" key="1">
    <citation type="submission" date="2024-09" db="EMBL/GenBank/DDBJ databases">
        <title>Rethinking Asexuality: The Enigmatic Case of Functional Sexual Genes in Lepraria (Stereocaulaceae).</title>
        <authorList>
            <person name="Doellman M."/>
            <person name="Sun Y."/>
            <person name="Barcenas-Pena A."/>
            <person name="Lumbsch H.T."/>
            <person name="Grewe F."/>
        </authorList>
    </citation>
    <scope>NUCLEOTIDE SEQUENCE [LARGE SCALE GENOMIC DNA]</scope>
    <source>
        <strain evidence="3 4">Mercado 3170</strain>
    </source>
</reference>
<evidence type="ECO:0000256" key="1">
    <source>
        <dbReference type="SAM" id="MobiDB-lite"/>
    </source>
</evidence>
<feature type="transmembrane region" description="Helical" evidence="2">
    <location>
        <begin position="159"/>
        <end position="183"/>
    </location>
</feature>
<dbReference type="Proteomes" id="UP001590950">
    <property type="component" value="Unassembled WGS sequence"/>
</dbReference>
<sequence>MSKDNKSLASFGALEANYPSSTPTPNVHTPPSTNSSPHSRPPSRRTSPFRPGLAKARASPPPSARHSAGPTASRDHGYPGEHAADSDYEEEEGGMDARTPAHRAPVDGKSHVPLLKDEGGRLSYDSPNCSARPALAARKATFRSRSPDMEGSSAVRKKYTYAAFFLLLSLVSFVIQTETAVYIQHELHWNKAYCMLYLTHGSWSLLWPTQLLILRLSKWRTPWKAFWRRHVYVVRTTAQMVRSQNVHLTARDSSTSPVPYILKMTAFVTTALTVAGGSWYVAVDMTSASDLTAIYNCSAFFAYAFSIPLLHDKFRFDKMFSVAVAIAGVLIVAYGDSGATVHGGKSGGAVGGGPNPEEASNRSAGNVVIGIGSVLYGLYEVLYKKLACPPEGTSPGRGMIFAMTFGSLIGCFTLFVLWIPLPLLHITGIEIFELPRGEAAWMMAISVLANATFSGSFLVLISLTSPVLSSVAALLTIFLVAIVDWLRTGEPLTPAAIAGGLLIIAAFLLLSWSTYREMNEERRKRLEEEPVETSDDE</sequence>
<organism evidence="3 4">
    <name type="scientific">Stereocaulon virgatum</name>
    <dbReference type="NCBI Taxonomy" id="373712"/>
    <lineage>
        <taxon>Eukaryota</taxon>
        <taxon>Fungi</taxon>
        <taxon>Dikarya</taxon>
        <taxon>Ascomycota</taxon>
        <taxon>Pezizomycotina</taxon>
        <taxon>Lecanoromycetes</taxon>
        <taxon>OSLEUM clade</taxon>
        <taxon>Lecanoromycetidae</taxon>
        <taxon>Lecanorales</taxon>
        <taxon>Lecanorineae</taxon>
        <taxon>Stereocaulaceae</taxon>
        <taxon>Stereocaulon</taxon>
    </lineage>
</organism>
<evidence type="ECO:0008006" key="5">
    <source>
        <dbReference type="Google" id="ProtNLM"/>
    </source>
</evidence>
<dbReference type="InterPro" id="IPR026505">
    <property type="entry name" value="Solute_c_fam_35_mem_F3/F4"/>
</dbReference>
<comment type="caution">
    <text evidence="3">The sequence shown here is derived from an EMBL/GenBank/DDBJ whole genome shotgun (WGS) entry which is preliminary data.</text>
</comment>
<dbReference type="PANTHER" id="PTHR19346:SF4">
    <property type="entry name" value="SUGAR PHOSPHATE TRANSPORTER DOMAIN-CONTAINING PROTEIN"/>
    <property type="match status" value="1"/>
</dbReference>
<keyword evidence="2" id="KW-1133">Transmembrane helix</keyword>
<dbReference type="Pfam" id="PF16965">
    <property type="entry name" value="CSG2"/>
    <property type="match status" value="1"/>
</dbReference>
<feature type="transmembrane region" description="Helical" evidence="2">
    <location>
        <begin position="260"/>
        <end position="281"/>
    </location>
</feature>
<gene>
    <name evidence="3" type="ORF">N7G274_009106</name>
</gene>
<dbReference type="InterPro" id="IPR037185">
    <property type="entry name" value="EmrE-like"/>
</dbReference>
<dbReference type="EMBL" id="JBEFKJ010000034">
    <property type="protein sequence ID" value="KAL2038158.1"/>
    <property type="molecule type" value="Genomic_DNA"/>
</dbReference>
<feature type="transmembrane region" description="Helical" evidence="2">
    <location>
        <begin position="467"/>
        <end position="486"/>
    </location>
</feature>
<keyword evidence="2" id="KW-0812">Transmembrane</keyword>
<feature type="transmembrane region" description="Helical" evidence="2">
    <location>
        <begin position="400"/>
        <end position="419"/>
    </location>
</feature>
<feature type="compositionally biased region" description="Basic and acidic residues" evidence="1">
    <location>
        <begin position="73"/>
        <end position="85"/>
    </location>
</feature>
<feature type="transmembrane region" description="Helical" evidence="2">
    <location>
        <begin position="363"/>
        <end position="379"/>
    </location>
</feature>
<dbReference type="InterPro" id="IPR031581">
    <property type="entry name" value="Csg2"/>
</dbReference>
<evidence type="ECO:0000256" key="2">
    <source>
        <dbReference type="SAM" id="Phobius"/>
    </source>
</evidence>
<feature type="compositionally biased region" description="Low complexity" evidence="1">
    <location>
        <begin position="19"/>
        <end position="68"/>
    </location>
</feature>
<dbReference type="PANTHER" id="PTHR19346">
    <property type="entry name" value="SUGAR PHOSPHATE TRANSPORTER DOMAIN-CONTAINING PROTEIN"/>
    <property type="match status" value="1"/>
</dbReference>
<dbReference type="SUPFAM" id="SSF103481">
    <property type="entry name" value="Multidrug resistance efflux transporter EmrE"/>
    <property type="match status" value="2"/>
</dbReference>
<feature type="compositionally biased region" description="Basic and acidic residues" evidence="1">
    <location>
        <begin position="104"/>
        <end position="119"/>
    </location>
</feature>